<proteinExistence type="predicted"/>
<accession>A0A3P7X6H8</accession>
<evidence type="ECO:0000256" key="6">
    <source>
        <dbReference type="ARBA" id="ARBA00023136"/>
    </source>
</evidence>
<evidence type="ECO:0000256" key="8">
    <source>
        <dbReference type="SAM" id="Phobius"/>
    </source>
</evidence>
<gene>
    <name evidence="9" type="ORF">HPBE_LOCUS6587</name>
</gene>
<dbReference type="PANTHER" id="PTHR11616:SF241">
    <property type="entry name" value="SODIUM- AND CHLORIDE-DEPENDENT GLYCINE TRANSPORTER 2"/>
    <property type="match status" value="1"/>
</dbReference>
<dbReference type="GO" id="GO:0005886">
    <property type="term" value="C:plasma membrane"/>
    <property type="evidence" value="ECO:0007669"/>
    <property type="project" value="TreeGrafter"/>
</dbReference>
<dbReference type="Proteomes" id="UP000050761">
    <property type="component" value="Unassembled WGS sequence"/>
</dbReference>
<dbReference type="SUPFAM" id="SSF161070">
    <property type="entry name" value="SNF-like"/>
    <property type="match status" value="1"/>
</dbReference>
<feature type="transmembrane region" description="Helical" evidence="8">
    <location>
        <begin position="163"/>
        <end position="185"/>
    </location>
</feature>
<dbReference type="PROSITE" id="PS50267">
    <property type="entry name" value="NA_NEUROTRAN_SYMP_3"/>
    <property type="match status" value="1"/>
</dbReference>
<evidence type="ECO:0000256" key="3">
    <source>
        <dbReference type="ARBA" id="ARBA00022692"/>
    </source>
</evidence>
<protein>
    <submittedName>
        <fullName evidence="11">Anoctamin</fullName>
    </submittedName>
</protein>
<feature type="transmembrane region" description="Helical" evidence="8">
    <location>
        <begin position="286"/>
        <end position="306"/>
    </location>
</feature>
<dbReference type="GO" id="GO:0089718">
    <property type="term" value="P:amino acid import across plasma membrane"/>
    <property type="evidence" value="ECO:0007669"/>
    <property type="project" value="TreeGrafter"/>
</dbReference>
<organism evidence="9">
    <name type="scientific">Heligmosomoides polygyrus</name>
    <name type="common">Parasitic roundworm</name>
    <dbReference type="NCBI Taxonomy" id="6339"/>
    <lineage>
        <taxon>Eukaryota</taxon>
        <taxon>Metazoa</taxon>
        <taxon>Ecdysozoa</taxon>
        <taxon>Nematoda</taxon>
        <taxon>Chromadorea</taxon>
        <taxon>Rhabditida</taxon>
        <taxon>Rhabditina</taxon>
        <taxon>Rhabditomorpha</taxon>
        <taxon>Strongyloidea</taxon>
        <taxon>Heligmosomidae</taxon>
        <taxon>Heligmosomoides</taxon>
    </lineage>
</organism>
<keyword evidence="2" id="KW-0813">Transport</keyword>
<keyword evidence="5 8" id="KW-1133">Transmembrane helix</keyword>
<dbReference type="EMBL" id="UZAH01025696">
    <property type="protein sequence ID" value="VDO68856.1"/>
    <property type="molecule type" value="Genomic_DNA"/>
</dbReference>
<feature type="transmembrane region" description="Helical" evidence="8">
    <location>
        <begin position="34"/>
        <end position="57"/>
    </location>
</feature>
<feature type="transmembrane region" description="Helical" evidence="8">
    <location>
        <begin position="64"/>
        <end position="84"/>
    </location>
</feature>
<keyword evidence="10" id="KW-1185">Reference proteome</keyword>
<reference evidence="9 10" key="1">
    <citation type="submission" date="2018-11" db="EMBL/GenBank/DDBJ databases">
        <authorList>
            <consortium name="Pathogen Informatics"/>
        </authorList>
    </citation>
    <scope>NUCLEOTIDE SEQUENCE [LARGE SCALE GENOMIC DNA]</scope>
</reference>
<evidence type="ECO:0000256" key="1">
    <source>
        <dbReference type="ARBA" id="ARBA00004141"/>
    </source>
</evidence>
<dbReference type="InterPro" id="IPR037272">
    <property type="entry name" value="SNS_sf"/>
</dbReference>
<sequence>MTFFAQYAICYILAAVPMLYMEIAMGQYSSASPWGIYQMLCPAMSGVPAVMGFTLVLRSIATSVWIAQFLALSGIIVSEMTGLWDTTADFINCKDSCYDHRLALRCTFVMPSENETDCKPFLQSLLYTRGDDRRSTPLVFLMEAVLREAQLGASDSIIPDTSLLLALVVTWAVTGLTSVLGLRFFSKFALACCRSIKLIDSITMGDIARAVRRISTPHFNLLGSYEDWLTAAGQALITLKYYELYLFEDQQNRFDLLDLETFMPMAIVAEACLIAGFLKFSDVQKYIWLLVFVLFTLIWIPLNFVFKNIERQKICEPVQALFRPRKDWGPMNKKNRDSALRMERAQRVR</sequence>
<dbReference type="InterPro" id="IPR000175">
    <property type="entry name" value="Na/ntran_symport"/>
</dbReference>
<evidence type="ECO:0000313" key="9">
    <source>
        <dbReference type="EMBL" id="VDO68856.1"/>
    </source>
</evidence>
<dbReference type="WBParaSite" id="HPBE_0000658601-mRNA-1">
    <property type="protein sequence ID" value="HPBE_0000658601-mRNA-1"/>
    <property type="gene ID" value="HPBE_0000658601"/>
</dbReference>
<evidence type="ECO:0000256" key="4">
    <source>
        <dbReference type="ARBA" id="ARBA00022847"/>
    </source>
</evidence>
<comment type="subcellular location">
    <subcellularLocation>
        <location evidence="1">Membrane</location>
        <topology evidence="1">Multi-pass membrane protein</topology>
    </subcellularLocation>
</comment>
<dbReference type="Pfam" id="PF00209">
    <property type="entry name" value="SNF"/>
    <property type="match status" value="1"/>
</dbReference>
<dbReference type="PANTHER" id="PTHR11616">
    <property type="entry name" value="SODIUM/CHLORIDE DEPENDENT TRANSPORTER"/>
    <property type="match status" value="1"/>
</dbReference>
<dbReference type="AlphaFoldDB" id="A0A3P7X6H8"/>
<keyword evidence="6 8" id="KW-0472">Membrane</keyword>
<evidence type="ECO:0000256" key="5">
    <source>
        <dbReference type="ARBA" id="ARBA00022989"/>
    </source>
</evidence>
<reference evidence="11" key="2">
    <citation type="submission" date="2019-09" db="UniProtKB">
        <authorList>
            <consortium name="WormBaseParasite"/>
        </authorList>
    </citation>
    <scope>IDENTIFICATION</scope>
</reference>
<dbReference type="OrthoDB" id="5876443at2759"/>
<evidence type="ECO:0000313" key="10">
    <source>
        <dbReference type="Proteomes" id="UP000050761"/>
    </source>
</evidence>
<feature type="region of interest" description="Disordered" evidence="7">
    <location>
        <begin position="329"/>
        <end position="349"/>
    </location>
</feature>
<keyword evidence="4" id="KW-0769">Symport</keyword>
<dbReference type="GO" id="GO:0005283">
    <property type="term" value="F:amino acid:sodium symporter activity"/>
    <property type="evidence" value="ECO:0007669"/>
    <property type="project" value="TreeGrafter"/>
</dbReference>
<feature type="transmembrane region" description="Helical" evidence="8">
    <location>
        <begin position="7"/>
        <end position="28"/>
    </location>
</feature>
<evidence type="ECO:0000256" key="7">
    <source>
        <dbReference type="SAM" id="MobiDB-lite"/>
    </source>
</evidence>
<evidence type="ECO:0000256" key="2">
    <source>
        <dbReference type="ARBA" id="ARBA00022448"/>
    </source>
</evidence>
<evidence type="ECO:0000313" key="11">
    <source>
        <dbReference type="WBParaSite" id="HPBE_0000658601-mRNA-1"/>
    </source>
</evidence>
<feature type="transmembrane region" description="Helical" evidence="8">
    <location>
        <begin position="262"/>
        <end position="280"/>
    </location>
</feature>
<name>A0A3P7X6H8_HELPZ</name>
<keyword evidence="3 8" id="KW-0812">Transmembrane</keyword>